<feature type="transmembrane region" description="Helical" evidence="1">
    <location>
        <begin position="57"/>
        <end position="75"/>
    </location>
</feature>
<accession>A0A1F4VD50</accession>
<protein>
    <submittedName>
        <fullName evidence="2">Uncharacterized protein</fullName>
    </submittedName>
</protein>
<dbReference type="AlphaFoldDB" id="A0A1F4VD50"/>
<keyword evidence="1" id="KW-0472">Membrane</keyword>
<name>A0A1F4VD50_UNCKA</name>
<reference evidence="2 3" key="1">
    <citation type="journal article" date="2016" name="Nat. Commun.">
        <title>Thousands of microbial genomes shed light on interconnected biogeochemical processes in an aquifer system.</title>
        <authorList>
            <person name="Anantharaman K."/>
            <person name="Brown C.T."/>
            <person name="Hug L.A."/>
            <person name="Sharon I."/>
            <person name="Castelle C.J."/>
            <person name="Probst A.J."/>
            <person name="Thomas B.C."/>
            <person name="Singh A."/>
            <person name="Wilkins M.J."/>
            <person name="Karaoz U."/>
            <person name="Brodie E.L."/>
            <person name="Williams K.H."/>
            <person name="Hubbard S.S."/>
            <person name="Banfield J.F."/>
        </authorList>
    </citation>
    <scope>NUCLEOTIDE SEQUENCE [LARGE SCALE GENOMIC DNA]</scope>
</reference>
<evidence type="ECO:0000313" key="3">
    <source>
        <dbReference type="Proteomes" id="UP000176504"/>
    </source>
</evidence>
<keyword evidence="1" id="KW-0812">Transmembrane</keyword>
<evidence type="ECO:0000256" key="1">
    <source>
        <dbReference type="SAM" id="Phobius"/>
    </source>
</evidence>
<evidence type="ECO:0000313" key="2">
    <source>
        <dbReference type="EMBL" id="OGC55077.1"/>
    </source>
</evidence>
<sequence>MRRRKIIKSIKSSPQKGLKKLQLKHKVIFTLIGSVGVILVWRGIWTFSDINPFLNNPVSSIVVGLILVIISGFLFKLA</sequence>
<proteinExistence type="predicted"/>
<keyword evidence="1" id="KW-1133">Transmembrane helix</keyword>
<gene>
    <name evidence="2" type="ORF">A3A78_03815</name>
</gene>
<comment type="caution">
    <text evidence="2">The sequence shown here is derived from an EMBL/GenBank/DDBJ whole genome shotgun (WGS) entry which is preliminary data.</text>
</comment>
<organism evidence="2 3">
    <name type="scientific">candidate division WWE3 bacterium RIFCSPLOWO2_01_FULL_41_18</name>
    <dbReference type="NCBI Taxonomy" id="1802625"/>
    <lineage>
        <taxon>Bacteria</taxon>
        <taxon>Katanobacteria</taxon>
    </lineage>
</organism>
<dbReference type="Proteomes" id="UP000176504">
    <property type="component" value="Unassembled WGS sequence"/>
</dbReference>
<dbReference type="EMBL" id="MEVI01000003">
    <property type="protein sequence ID" value="OGC55077.1"/>
    <property type="molecule type" value="Genomic_DNA"/>
</dbReference>
<feature type="transmembrane region" description="Helical" evidence="1">
    <location>
        <begin position="27"/>
        <end position="45"/>
    </location>
</feature>